<evidence type="ECO:0000313" key="2">
    <source>
        <dbReference type="EMBL" id="KAA6346936.1"/>
    </source>
</evidence>
<dbReference type="EMBL" id="SNRY01000147">
    <property type="protein sequence ID" value="KAA6345990.1"/>
    <property type="molecule type" value="Genomic_DNA"/>
</dbReference>
<accession>A0A5J4SL70</accession>
<reference evidence="1" key="1">
    <citation type="submission" date="2019-03" db="EMBL/GenBank/DDBJ databases">
        <title>Single cell metagenomics reveals metabolic interactions within the superorganism composed of flagellate Streblomastix strix and complex community of Bacteroidetes bacteria on its surface.</title>
        <authorList>
            <person name="Treitli S.C."/>
            <person name="Kolisko M."/>
            <person name="Husnik F."/>
            <person name="Keeling P."/>
            <person name="Hampl V."/>
        </authorList>
    </citation>
    <scope>NUCLEOTIDE SEQUENCE</scope>
    <source>
        <strain evidence="1">STM</strain>
    </source>
</reference>
<protein>
    <submittedName>
        <fullName evidence="1">Uncharacterized protein</fullName>
    </submittedName>
</protein>
<proteinExistence type="predicted"/>
<dbReference type="AlphaFoldDB" id="A0A5J4SL70"/>
<comment type="caution">
    <text evidence="1">The sequence shown here is derived from an EMBL/GenBank/DDBJ whole genome shotgun (WGS) entry which is preliminary data.</text>
</comment>
<dbReference type="EMBL" id="SNRY01000112">
    <property type="protein sequence ID" value="KAA6346936.1"/>
    <property type="molecule type" value="Genomic_DNA"/>
</dbReference>
<organism evidence="1">
    <name type="scientific">termite gut metagenome</name>
    <dbReference type="NCBI Taxonomy" id="433724"/>
    <lineage>
        <taxon>unclassified sequences</taxon>
        <taxon>metagenomes</taxon>
        <taxon>organismal metagenomes</taxon>
    </lineage>
</organism>
<evidence type="ECO:0000313" key="1">
    <source>
        <dbReference type="EMBL" id="KAA6345990.1"/>
    </source>
</evidence>
<gene>
    <name evidence="2" type="ORF">EZS27_005570</name>
    <name evidence="1" type="ORF">EZS27_006470</name>
</gene>
<sequence>MAKRRRETLKGYFKAGKRPTEQHYEDLIDSALNTLDDGFNGTLQGGCELSPLSDTGNVISVFKNPGDADSLWEIGLAKSGDFQFKNRKGDTSSPILTLKNQEEENKPFEAVVDGIICYTGRKGTYRMGSVPADGKWHDILGEEEYLQEGCMAFEVVAGCGERAQGRYALMVATAMHCFGNKPRIHKTRSHFGMFSNKLCLRWVKIKDKFACRLQIKTFMKYRGDAAIRYQIANLWDDPSMQRLG</sequence>
<name>A0A5J4SL70_9ZZZZ</name>